<organism evidence="1 2">
    <name type="scientific">Batillaria attramentaria</name>
    <dbReference type="NCBI Taxonomy" id="370345"/>
    <lineage>
        <taxon>Eukaryota</taxon>
        <taxon>Metazoa</taxon>
        <taxon>Spiralia</taxon>
        <taxon>Lophotrochozoa</taxon>
        <taxon>Mollusca</taxon>
        <taxon>Gastropoda</taxon>
        <taxon>Caenogastropoda</taxon>
        <taxon>Sorbeoconcha</taxon>
        <taxon>Cerithioidea</taxon>
        <taxon>Batillariidae</taxon>
        <taxon>Batillaria</taxon>
    </lineage>
</organism>
<gene>
    <name evidence="1" type="ORF">BaRGS_00011516</name>
</gene>
<name>A0ABD0LCB7_9CAEN</name>
<keyword evidence="2" id="KW-1185">Reference proteome</keyword>
<comment type="caution">
    <text evidence="1">The sequence shown here is derived from an EMBL/GenBank/DDBJ whole genome shotgun (WGS) entry which is preliminary data.</text>
</comment>
<dbReference type="Proteomes" id="UP001519460">
    <property type="component" value="Unassembled WGS sequence"/>
</dbReference>
<protein>
    <submittedName>
        <fullName evidence="1">Uncharacterized protein</fullName>
    </submittedName>
</protein>
<reference evidence="1 2" key="1">
    <citation type="journal article" date="2023" name="Sci. Data">
        <title>Genome assembly of the Korean intertidal mud-creeper Batillaria attramentaria.</title>
        <authorList>
            <person name="Patra A.K."/>
            <person name="Ho P.T."/>
            <person name="Jun S."/>
            <person name="Lee S.J."/>
            <person name="Kim Y."/>
            <person name="Won Y.J."/>
        </authorList>
    </citation>
    <scope>NUCLEOTIDE SEQUENCE [LARGE SCALE GENOMIC DNA]</scope>
    <source>
        <strain evidence="1">Wonlab-2016</strain>
    </source>
</reference>
<proteinExistence type="predicted"/>
<dbReference type="AlphaFoldDB" id="A0ABD0LCB7"/>
<sequence length="123" mass="13946">MNVGSDSPLQSQEKVTGASFQIRTKNHAYGGTNFSGFVWSTEIYEERRFRGDREQIKGRLSQCWYFKKSCRLGCLRSRTPALKNLVAIISINSSSDCYVLGIEYAPVNVYIHEVDFSFSGTRS</sequence>
<accession>A0ABD0LCB7</accession>
<evidence type="ECO:0000313" key="1">
    <source>
        <dbReference type="EMBL" id="KAK7497222.1"/>
    </source>
</evidence>
<evidence type="ECO:0000313" key="2">
    <source>
        <dbReference type="Proteomes" id="UP001519460"/>
    </source>
</evidence>
<dbReference type="EMBL" id="JACVVK020000060">
    <property type="protein sequence ID" value="KAK7497222.1"/>
    <property type="molecule type" value="Genomic_DNA"/>
</dbReference>